<organism evidence="1 2">
    <name type="scientific">Lepidopterella palustris CBS 459.81</name>
    <dbReference type="NCBI Taxonomy" id="1314670"/>
    <lineage>
        <taxon>Eukaryota</taxon>
        <taxon>Fungi</taxon>
        <taxon>Dikarya</taxon>
        <taxon>Ascomycota</taxon>
        <taxon>Pezizomycotina</taxon>
        <taxon>Dothideomycetes</taxon>
        <taxon>Pleosporomycetidae</taxon>
        <taxon>Mytilinidiales</taxon>
        <taxon>Argynnaceae</taxon>
        <taxon>Lepidopterella</taxon>
    </lineage>
</organism>
<sequence length="202" mass="21527">MSIRTSAKIGRISYSTPPAFTMQALGVITSSPRSDLSADFIEKFGDYYVAALILGGDSAVLLSSAAENHAEAEHLVANLEGHFLGMGASETIDKLRSTGGQSRSISLNAFDSLDASHAAQSASDSMTFDDLKRKATQYMSKALELGDRVNKVAQRQGIFETKSLSISQCDAICEAGLVAEVMLLPFTGLRDFVIVPRSSPLS</sequence>
<evidence type="ECO:0000313" key="1">
    <source>
        <dbReference type="EMBL" id="OCK76222.1"/>
    </source>
</evidence>
<evidence type="ECO:0000313" key="2">
    <source>
        <dbReference type="Proteomes" id="UP000250266"/>
    </source>
</evidence>
<proteinExistence type="predicted"/>
<accession>A0A8E2E2K8</accession>
<dbReference type="OrthoDB" id="4457531at2759"/>
<dbReference type="EMBL" id="KV745231">
    <property type="protein sequence ID" value="OCK76222.1"/>
    <property type="molecule type" value="Genomic_DNA"/>
</dbReference>
<keyword evidence="2" id="KW-1185">Reference proteome</keyword>
<reference evidence="1 2" key="1">
    <citation type="journal article" date="2016" name="Nat. Commun.">
        <title>Ectomycorrhizal ecology is imprinted in the genome of the dominant symbiotic fungus Cenococcum geophilum.</title>
        <authorList>
            <consortium name="DOE Joint Genome Institute"/>
            <person name="Peter M."/>
            <person name="Kohler A."/>
            <person name="Ohm R.A."/>
            <person name="Kuo A."/>
            <person name="Krutzmann J."/>
            <person name="Morin E."/>
            <person name="Arend M."/>
            <person name="Barry K.W."/>
            <person name="Binder M."/>
            <person name="Choi C."/>
            <person name="Clum A."/>
            <person name="Copeland A."/>
            <person name="Grisel N."/>
            <person name="Haridas S."/>
            <person name="Kipfer T."/>
            <person name="LaButti K."/>
            <person name="Lindquist E."/>
            <person name="Lipzen A."/>
            <person name="Maire R."/>
            <person name="Meier B."/>
            <person name="Mihaltcheva S."/>
            <person name="Molinier V."/>
            <person name="Murat C."/>
            <person name="Poggeler S."/>
            <person name="Quandt C.A."/>
            <person name="Sperisen C."/>
            <person name="Tritt A."/>
            <person name="Tisserant E."/>
            <person name="Crous P.W."/>
            <person name="Henrissat B."/>
            <person name="Nehls U."/>
            <person name="Egli S."/>
            <person name="Spatafora J.W."/>
            <person name="Grigoriev I.V."/>
            <person name="Martin F.M."/>
        </authorList>
    </citation>
    <scope>NUCLEOTIDE SEQUENCE [LARGE SCALE GENOMIC DNA]</scope>
    <source>
        <strain evidence="1 2">CBS 459.81</strain>
    </source>
</reference>
<name>A0A8E2E2K8_9PEZI</name>
<protein>
    <submittedName>
        <fullName evidence="1">Uncharacterized protein</fullName>
    </submittedName>
</protein>
<dbReference type="AlphaFoldDB" id="A0A8E2E2K8"/>
<gene>
    <name evidence="1" type="ORF">K432DRAFT_151643</name>
</gene>
<dbReference type="Proteomes" id="UP000250266">
    <property type="component" value="Unassembled WGS sequence"/>
</dbReference>